<dbReference type="AlphaFoldDB" id="A0A2C9WQ17"/>
<reference evidence="1" key="1">
    <citation type="submission" date="2016-02" db="EMBL/GenBank/DDBJ databases">
        <title>WGS assembly of Manihot esculenta.</title>
        <authorList>
            <person name="Bredeson J.V."/>
            <person name="Prochnik S.E."/>
            <person name="Lyons J.B."/>
            <person name="Schmutz J."/>
            <person name="Grimwood J."/>
            <person name="Vrebalov J."/>
            <person name="Bart R.S."/>
            <person name="Amuge T."/>
            <person name="Ferguson M.E."/>
            <person name="Green R."/>
            <person name="Putnam N."/>
            <person name="Stites J."/>
            <person name="Rounsley S."/>
            <person name="Rokhsar D.S."/>
        </authorList>
    </citation>
    <scope>NUCLEOTIDE SEQUENCE [LARGE SCALE GENOMIC DNA]</scope>
    <source>
        <tissue evidence="1">Leaf</tissue>
    </source>
</reference>
<accession>A0A2C9WQ17</accession>
<sequence length="48" mass="5478">MGHNRGMMHVEKQSKASEEHIDRAYEDEGDADQIISRKIFGRSSLTLC</sequence>
<proteinExistence type="predicted"/>
<organism evidence="1">
    <name type="scientific">Manihot esculenta</name>
    <name type="common">Cassava</name>
    <name type="synonym">Jatropha manihot</name>
    <dbReference type="NCBI Taxonomy" id="3983"/>
    <lineage>
        <taxon>Eukaryota</taxon>
        <taxon>Viridiplantae</taxon>
        <taxon>Streptophyta</taxon>
        <taxon>Embryophyta</taxon>
        <taxon>Tracheophyta</taxon>
        <taxon>Spermatophyta</taxon>
        <taxon>Magnoliopsida</taxon>
        <taxon>eudicotyledons</taxon>
        <taxon>Gunneridae</taxon>
        <taxon>Pentapetalae</taxon>
        <taxon>rosids</taxon>
        <taxon>fabids</taxon>
        <taxon>Malpighiales</taxon>
        <taxon>Euphorbiaceae</taxon>
        <taxon>Crotonoideae</taxon>
        <taxon>Manihoteae</taxon>
        <taxon>Manihot</taxon>
    </lineage>
</organism>
<protein>
    <submittedName>
        <fullName evidence="1">Uncharacterized protein</fullName>
    </submittedName>
</protein>
<dbReference type="EMBL" id="CM004387">
    <property type="protein sequence ID" value="OAY61675.1"/>
    <property type="molecule type" value="Genomic_DNA"/>
</dbReference>
<name>A0A2C9WQ17_MANES</name>
<evidence type="ECO:0000313" key="1">
    <source>
        <dbReference type="EMBL" id="OAY61675.1"/>
    </source>
</evidence>
<gene>
    <name evidence="1" type="ORF">MANES_01G208000</name>
</gene>